<protein>
    <submittedName>
        <fullName evidence="2">Methyltransferase domain-containing protein</fullName>
    </submittedName>
</protein>
<name>A0A1I3Y097_9HYPH</name>
<sequence>MDEFSAANRLNWDDRAALHATDPTGSYRIANVLAGGSSLFSLESGEIGDIFGMDIAHLQCHIGLDTISLKHLGARSVTGLDFSPAAIAAARNFAERAGADVRFAEASVYDAVEVLGREHDMVFITWGAVNWLGDIFRWGRVVAGLLRPGGRLYLAEGHPLMFQCDRKGSRLEIQLDWRTPSKLPIVWDEPRTYTGDHRTLAHARYYEWIHPLSDVVNALIKAGLTIDFLNEHDAVSWQHFPFAVERGKDLFGLPEDNPKIPLAYSIGATKRK</sequence>
<dbReference type="Gene3D" id="3.40.50.150">
    <property type="entry name" value="Vaccinia Virus protein VP39"/>
    <property type="match status" value="1"/>
</dbReference>
<dbReference type="GO" id="GO:0032259">
    <property type="term" value="P:methylation"/>
    <property type="evidence" value="ECO:0007669"/>
    <property type="project" value="UniProtKB-KW"/>
</dbReference>
<proteinExistence type="predicted"/>
<dbReference type="InterPro" id="IPR013217">
    <property type="entry name" value="Methyltransf_12"/>
</dbReference>
<accession>A0A1I3Y097</accession>
<keyword evidence="2" id="KW-0489">Methyltransferase</keyword>
<dbReference type="GO" id="GO:0008168">
    <property type="term" value="F:methyltransferase activity"/>
    <property type="evidence" value="ECO:0007669"/>
    <property type="project" value="UniProtKB-KW"/>
</dbReference>
<keyword evidence="2" id="KW-0808">Transferase</keyword>
<dbReference type="Proteomes" id="UP000323300">
    <property type="component" value="Unassembled WGS sequence"/>
</dbReference>
<feature type="domain" description="Methyltransferase type 12" evidence="1">
    <location>
        <begin position="58"/>
        <end position="152"/>
    </location>
</feature>
<evidence type="ECO:0000259" key="1">
    <source>
        <dbReference type="Pfam" id="PF08242"/>
    </source>
</evidence>
<keyword evidence="3" id="KW-1185">Reference proteome</keyword>
<dbReference type="SUPFAM" id="SSF53335">
    <property type="entry name" value="S-adenosyl-L-methionine-dependent methyltransferases"/>
    <property type="match status" value="1"/>
</dbReference>
<organism evidence="2 3">
    <name type="scientific">Neomesorhizobium albiziae</name>
    <dbReference type="NCBI Taxonomy" id="335020"/>
    <lineage>
        <taxon>Bacteria</taxon>
        <taxon>Pseudomonadati</taxon>
        <taxon>Pseudomonadota</taxon>
        <taxon>Alphaproteobacteria</taxon>
        <taxon>Hyphomicrobiales</taxon>
        <taxon>Phyllobacteriaceae</taxon>
        <taxon>Neomesorhizobium</taxon>
    </lineage>
</organism>
<dbReference type="CDD" id="cd02440">
    <property type="entry name" value="AdoMet_MTases"/>
    <property type="match status" value="1"/>
</dbReference>
<dbReference type="Pfam" id="PF08242">
    <property type="entry name" value="Methyltransf_12"/>
    <property type="match status" value="1"/>
</dbReference>
<evidence type="ECO:0000313" key="3">
    <source>
        <dbReference type="Proteomes" id="UP000323300"/>
    </source>
</evidence>
<reference evidence="2 3" key="1">
    <citation type="submission" date="2016-10" db="EMBL/GenBank/DDBJ databases">
        <authorList>
            <person name="Varghese N."/>
            <person name="Submissions S."/>
        </authorList>
    </citation>
    <scope>NUCLEOTIDE SEQUENCE [LARGE SCALE GENOMIC DNA]</scope>
    <source>
        <strain evidence="2 3">DSM 21822</strain>
    </source>
</reference>
<dbReference type="InterPro" id="IPR029063">
    <property type="entry name" value="SAM-dependent_MTases_sf"/>
</dbReference>
<evidence type="ECO:0000313" key="2">
    <source>
        <dbReference type="EMBL" id="SFK25258.1"/>
    </source>
</evidence>
<dbReference type="AlphaFoldDB" id="A0A1I3Y097"/>
<dbReference type="RefSeq" id="WP_149759786.1">
    <property type="nucleotide sequence ID" value="NZ_BSPE01000007.1"/>
</dbReference>
<gene>
    <name evidence="2" type="ORF">SAMN04488498_10496</name>
</gene>
<dbReference type="OrthoDB" id="8385759at2"/>
<dbReference type="EMBL" id="FOSL01000004">
    <property type="protein sequence ID" value="SFK25258.1"/>
    <property type="molecule type" value="Genomic_DNA"/>
</dbReference>